<dbReference type="GO" id="GO:0005840">
    <property type="term" value="C:ribosome"/>
    <property type="evidence" value="ECO:0007669"/>
    <property type="project" value="UniProtKB-KW"/>
</dbReference>
<dbReference type="PANTHER" id="PTHR38471">
    <property type="entry name" value="FOUR HELIX BUNDLE PROTEIN"/>
    <property type="match status" value="1"/>
</dbReference>
<dbReference type="Pfam" id="PF05635">
    <property type="entry name" value="23S_rRNA_IVP"/>
    <property type="match status" value="1"/>
</dbReference>
<organism evidence="1 2">
    <name type="scientific">Psychroflexus torquis (strain ATCC 700755 / CIP 106069 / ACAM 623)</name>
    <dbReference type="NCBI Taxonomy" id="313595"/>
    <lineage>
        <taxon>Bacteria</taxon>
        <taxon>Pseudomonadati</taxon>
        <taxon>Bacteroidota</taxon>
        <taxon>Flavobacteriia</taxon>
        <taxon>Flavobacteriales</taxon>
        <taxon>Flavobacteriaceae</taxon>
        <taxon>Psychroflexus</taxon>
    </lineage>
</organism>
<evidence type="ECO:0000313" key="1">
    <source>
        <dbReference type="EMBL" id="AFU69084.1"/>
    </source>
</evidence>
<dbReference type="PANTHER" id="PTHR38471:SF2">
    <property type="entry name" value="FOUR HELIX BUNDLE PROTEIN"/>
    <property type="match status" value="1"/>
</dbReference>
<name>K4IFC2_PSYTT</name>
<reference evidence="1" key="1">
    <citation type="submission" date="2006-03" db="EMBL/GenBank/DDBJ databases">
        <authorList>
            <person name="Bowman J."/>
            <person name="Ferriera S."/>
            <person name="Johnson J."/>
            <person name="Kravitz S."/>
            <person name="Halpern A."/>
            <person name="Remington K."/>
            <person name="Beeson K."/>
            <person name="Tran B."/>
            <person name="Rogers Y.-H."/>
            <person name="Friedman R."/>
            <person name="Venter J.C."/>
        </authorList>
    </citation>
    <scope>NUCLEOTIDE SEQUENCE [LARGE SCALE GENOMIC DNA]</scope>
    <source>
        <strain evidence="1">ATCC 700755</strain>
    </source>
</reference>
<dbReference type="InterPro" id="IPR012657">
    <property type="entry name" value="23S_rRNA-intervening_sequence"/>
</dbReference>
<dbReference type="HOGENOM" id="CLU_129874_0_6_10"/>
<reference evidence="1" key="2">
    <citation type="submission" date="2012-09" db="EMBL/GenBank/DDBJ databases">
        <title>The complete sequence of Psychroflexus torquis an extreme psychrophile from sea-ice that is stimulated by light.</title>
        <authorList>
            <person name="Feng S."/>
            <person name="Powell S.M."/>
            <person name="Bowman J.P."/>
        </authorList>
    </citation>
    <scope>NUCLEOTIDE SEQUENCE [LARGE SCALE GENOMIC DNA]</scope>
    <source>
        <strain evidence="1">ATCC 700755</strain>
    </source>
</reference>
<accession>K4IFC2</accession>
<dbReference type="OrthoDB" id="9811959at2"/>
<keyword evidence="2" id="KW-1185">Reference proteome</keyword>
<dbReference type="InterPro" id="IPR036583">
    <property type="entry name" value="23S_rRNA_IVS_sf"/>
</dbReference>
<evidence type="ECO:0000313" key="2">
    <source>
        <dbReference type="Proteomes" id="UP000008514"/>
    </source>
</evidence>
<dbReference type="Proteomes" id="UP000008514">
    <property type="component" value="Chromosome"/>
</dbReference>
<dbReference type="eggNOG" id="ENOG5031ZY6">
    <property type="taxonomic scope" value="Bacteria"/>
</dbReference>
<dbReference type="SUPFAM" id="SSF158446">
    <property type="entry name" value="IVS-encoded protein-like"/>
    <property type="match status" value="1"/>
</dbReference>
<dbReference type="CDD" id="cd16377">
    <property type="entry name" value="23S_rRNA_IVP_like"/>
    <property type="match status" value="1"/>
</dbReference>
<dbReference type="EMBL" id="CP003879">
    <property type="protein sequence ID" value="AFU69084.1"/>
    <property type="molecule type" value="Genomic_DNA"/>
</dbReference>
<dbReference type="KEGG" id="ptq:P700755_002305"/>
<keyword evidence="1" id="KW-0689">Ribosomal protein</keyword>
<keyword evidence="1" id="KW-0687">Ribonucleoprotein</keyword>
<dbReference type="NCBIfam" id="TIGR02436">
    <property type="entry name" value="four helix bundle protein"/>
    <property type="match status" value="1"/>
</dbReference>
<dbReference type="STRING" id="313595.P700755_002305"/>
<dbReference type="Gene3D" id="1.20.1440.60">
    <property type="entry name" value="23S rRNA-intervening sequence"/>
    <property type="match status" value="1"/>
</dbReference>
<sequence>MAKRHNYKNLTIWKLGLEIAFNISDIIKKFPEIERFALSDQMNRCSISIPSNIAEGSARSQKSFKYYVNIAMGSSFELVTQLIIAKHRAYITEAEFEMIEAKIEHFQRMASGFQNQL</sequence>
<protein>
    <submittedName>
        <fullName evidence="1">23S ribosomal protein</fullName>
    </submittedName>
</protein>
<dbReference type="AlphaFoldDB" id="K4IFC2"/>
<gene>
    <name evidence="1" type="ordered locus">P700755_002305</name>
</gene>
<proteinExistence type="predicted"/>